<comment type="caution">
    <text evidence="2">The sequence shown here is derived from an EMBL/GenBank/DDBJ whole genome shotgun (WGS) entry which is preliminary data.</text>
</comment>
<dbReference type="EMBL" id="BMWP01000019">
    <property type="protein sequence ID" value="GGW40365.1"/>
    <property type="molecule type" value="Genomic_DNA"/>
</dbReference>
<dbReference type="Gene3D" id="3.60.21.10">
    <property type="match status" value="1"/>
</dbReference>
<evidence type="ECO:0000313" key="2">
    <source>
        <dbReference type="EMBL" id="GGW40365.1"/>
    </source>
</evidence>
<reference evidence="2" key="2">
    <citation type="submission" date="2020-09" db="EMBL/GenBank/DDBJ databases">
        <authorList>
            <person name="Sun Q."/>
            <person name="Kim S."/>
        </authorList>
    </citation>
    <scope>NUCLEOTIDE SEQUENCE</scope>
    <source>
        <strain evidence="2">KCTC 12113</strain>
    </source>
</reference>
<dbReference type="InterPro" id="IPR004843">
    <property type="entry name" value="Calcineurin-like_PHP"/>
</dbReference>
<organism evidence="2 3">
    <name type="scientific">Arenibacter certesii</name>
    <dbReference type="NCBI Taxonomy" id="228955"/>
    <lineage>
        <taxon>Bacteria</taxon>
        <taxon>Pseudomonadati</taxon>
        <taxon>Bacteroidota</taxon>
        <taxon>Flavobacteriia</taxon>
        <taxon>Flavobacteriales</taxon>
        <taxon>Flavobacteriaceae</taxon>
        <taxon>Arenibacter</taxon>
    </lineage>
</organism>
<dbReference type="Proteomes" id="UP000634668">
    <property type="component" value="Unassembled WGS sequence"/>
</dbReference>
<gene>
    <name evidence="2" type="ORF">GCM10007383_26340</name>
</gene>
<name>A0A918J079_9FLAO</name>
<dbReference type="AlphaFoldDB" id="A0A918J079"/>
<feature type="domain" description="Calcineurin-like phosphoesterase" evidence="1">
    <location>
        <begin position="61"/>
        <end position="234"/>
    </location>
</feature>
<accession>A0A918J079</accession>
<dbReference type="RefSeq" id="WP_084418829.1">
    <property type="nucleotide sequence ID" value="NZ_BMWP01000019.1"/>
</dbReference>
<protein>
    <recommendedName>
        <fullName evidence="1">Calcineurin-like phosphoesterase domain-containing protein</fullName>
    </recommendedName>
</protein>
<sequence>MYEKHHLMLCSNRLLKFRAPVIKILMATLTVLLLMGGCVKDNSEPKDPEVNNPVTQTEPVTFTVIGDVPYSDEQRSGLLQLINKHNASDVSEFVVHVGDIKPGIVPCEEPIYKDVDSILRLFKAPTFIVLGDNEYNDCKNPEQGLEYWKKYFLKFNENWTFKPTVSYQTERNENFSWVMDKVLFVGINLVGSNVHNPTEWQTRLEDNANWVRKQMEEQKDKVNSAVVFAHANIVEIGPDKFQVFTEGFRSASKSFIKPVLFVQGDGHFWIQDHPWPEKNITRLQIDGGIKAVKITVDTNLKTPFLFDRQFLD</sequence>
<keyword evidence="3" id="KW-1185">Reference proteome</keyword>
<dbReference type="SUPFAM" id="SSF56300">
    <property type="entry name" value="Metallo-dependent phosphatases"/>
    <property type="match status" value="1"/>
</dbReference>
<dbReference type="InterPro" id="IPR029052">
    <property type="entry name" value="Metallo-depent_PP-like"/>
</dbReference>
<dbReference type="GO" id="GO:0016787">
    <property type="term" value="F:hydrolase activity"/>
    <property type="evidence" value="ECO:0007669"/>
    <property type="project" value="InterPro"/>
</dbReference>
<evidence type="ECO:0000259" key="1">
    <source>
        <dbReference type="Pfam" id="PF00149"/>
    </source>
</evidence>
<evidence type="ECO:0000313" key="3">
    <source>
        <dbReference type="Proteomes" id="UP000634668"/>
    </source>
</evidence>
<reference evidence="2" key="1">
    <citation type="journal article" date="2014" name="Int. J. Syst. Evol. Microbiol.">
        <title>Complete genome sequence of Corynebacterium casei LMG S-19264T (=DSM 44701T), isolated from a smear-ripened cheese.</title>
        <authorList>
            <consortium name="US DOE Joint Genome Institute (JGI-PGF)"/>
            <person name="Walter F."/>
            <person name="Albersmeier A."/>
            <person name="Kalinowski J."/>
            <person name="Ruckert C."/>
        </authorList>
    </citation>
    <scope>NUCLEOTIDE SEQUENCE</scope>
    <source>
        <strain evidence="2">KCTC 12113</strain>
    </source>
</reference>
<proteinExistence type="predicted"/>
<dbReference type="Pfam" id="PF00149">
    <property type="entry name" value="Metallophos"/>
    <property type="match status" value="1"/>
</dbReference>